<accession>A0ABQ4N0W2</accession>
<dbReference type="Proteomes" id="UP000680304">
    <property type="component" value="Unassembled WGS sequence"/>
</dbReference>
<gene>
    <name evidence="1" type="ORF">PACILC2_03910</name>
</gene>
<organism evidence="1 2">
    <name type="scientific">Paenibacillus cisolokensis</name>
    <dbReference type="NCBI Taxonomy" id="1658519"/>
    <lineage>
        <taxon>Bacteria</taxon>
        <taxon>Bacillati</taxon>
        <taxon>Bacillota</taxon>
        <taxon>Bacilli</taxon>
        <taxon>Bacillales</taxon>
        <taxon>Paenibacillaceae</taxon>
        <taxon>Paenibacillus</taxon>
    </lineage>
</organism>
<evidence type="ECO:0000313" key="2">
    <source>
        <dbReference type="Proteomes" id="UP000680304"/>
    </source>
</evidence>
<name>A0ABQ4N0W2_9BACL</name>
<sequence length="73" mass="8640">MNKYCIYTTFRSDFRASKEKSCKYAGFFWYLPTYLGISFEKDVKMQEFRLIYHLYGKRCIIAGISADVGERLA</sequence>
<keyword evidence="2" id="KW-1185">Reference proteome</keyword>
<evidence type="ECO:0000313" key="1">
    <source>
        <dbReference type="EMBL" id="GIQ61823.1"/>
    </source>
</evidence>
<proteinExistence type="predicted"/>
<protein>
    <submittedName>
        <fullName evidence="1">Uncharacterized protein</fullName>
    </submittedName>
</protein>
<reference evidence="1 2" key="1">
    <citation type="submission" date="2021-04" db="EMBL/GenBank/DDBJ databases">
        <title>Draft genome sequence of Paenibacillus cisolokensis, LC2-13A.</title>
        <authorList>
            <person name="Uke A."/>
            <person name="Chhe C."/>
            <person name="Baramee S."/>
            <person name="Kosugi A."/>
        </authorList>
    </citation>
    <scope>NUCLEOTIDE SEQUENCE [LARGE SCALE GENOMIC DNA]</scope>
    <source>
        <strain evidence="1 2">LC2-13A</strain>
    </source>
</reference>
<comment type="caution">
    <text evidence="1">The sequence shown here is derived from an EMBL/GenBank/DDBJ whole genome shotgun (WGS) entry which is preliminary data.</text>
</comment>
<dbReference type="EMBL" id="BOVJ01000010">
    <property type="protein sequence ID" value="GIQ61823.1"/>
    <property type="molecule type" value="Genomic_DNA"/>
</dbReference>